<dbReference type="EMBL" id="BPLR01010909">
    <property type="protein sequence ID" value="GIY42912.1"/>
    <property type="molecule type" value="Genomic_DNA"/>
</dbReference>
<sequence length="96" mass="10516">MTPSAPPTESFPPLWRNGTRLASKGQCPANVTGKRRIDRGASLCACADLSSAGETLSCRESSAEQIMGFHRYFVKTTTLESSRTIFKEGWQCVCKL</sequence>
<accession>A0AAV4TDH5</accession>
<proteinExistence type="predicted"/>
<evidence type="ECO:0000313" key="2">
    <source>
        <dbReference type="Proteomes" id="UP001054945"/>
    </source>
</evidence>
<keyword evidence="2" id="KW-1185">Reference proteome</keyword>
<protein>
    <submittedName>
        <fullName evidence="1">Uncharacterized protein</fullName>
    </submittedName>
</protein>
<name>A0AAV4TDH5_CAEEX</name>
<dbReference type="AlphaFoldDB" id="A0AAV4TDH5"/>
<gene>
    <name evidence="1" type="ORF">CEXT_608361</name>
</gene>
<organism evidence="1 2">
    <name type="scientific">Caerostris extrusa</name>
    <name type="common">Bark spider</name>
    <name type="synonym">Caerostris bankana</name>
    <dbReference type="NCBI Taxonomy" id="172846"/>
    <lineage>
        <taxon>Eukaryota</taxon>
        <taxon>Metazoa</taxon>
        <taxon>Ecdysozoa</taxon>
        <taxon>Arthropoda</taxon>
        <taxon>Chelicerata</taxon>
        <taxon>Arachnida</taxon>
        <taxon>Araneae</taxon>
        <taxon>Araneomorphae</taxon>
        <taxon>Entelegynae</taxon>
        <taxon>Araneoidea</taxon>
        <taxon>Araneidae</taxon>
        <taxon>Caerostris</taxon>
    </lineage>
</organism>
<evidence type="ECO:0000313" key="1">
    <source>
        <dbReference type="EMBL" id="GIY42912.1"/>
    </source>
</evidence>
<reference evidence="1 2" key="1">
    <citation type="submission" date="2021-06" db="EMBL/GenBank/DDBJ databases">
        <title>Caerostris extrusa draft genome.</title>
        <authorList>
            <person name="Kono N."/>
            <person name="Arakawa K."/>
        </authorList>
    </citation>
    <scope>NUCLEOTIDE SEQUENCE [LARGE SCALE GENOMIC DNA]</scope>
</reference>
<dbReference type="Proteomes" id="UP001054945">
    <property type="component" value="Unassembled WGS sequence"/>
</dbReference>
<comment type="caution">
    <text evidence="1">The sequence shown here is derived from an EMBL/GenBank/DDBJ whole genome shotgun (WGS) entry which is preliminary data.</text>
</comment>